<evidence type="ECO:0000313" key="2">
    <source>
        <dbReference type="EMBL" id="GBP00312.1"/>
    </source>
</evidence>
<feature type="compositionally biased region" description="Polar residues" evidence="1">
    <location>
        <begin position="201"/>
        <end position="213"/>
    </location>
</feature>
<comment type="caution">
    <text evidence="2">The sequence shown here is derived from an EMBL/GenBank/DDBJ whole genome shotgun (WGS) entry which is preliminary data.</text>
</comment>
<accession>A0A4C1SDX9</accession>
<reference evidence="2 3" key="1">
    <citation type="journal article" date="2019" name="Commun. Biol.">
        <title>The bagworm genome reveals a unique fibroin gene that provides high tensile strength.</title>
        <authorList>
            <person name="Kono N."/>
            <person name="Nakamura H."/>
            <person name="Ohtoshi R."/>
            <person name="Tomita M."/>
            <person name="Numata K."/>
            <person name="Arakawa K."/>
        </authorList>
    </citation>
    <scope>NUCLEOTIDE SEQUENCE [LARGE SCALE GENOMIC DNA]</scope>
</reference>
<proteinExistence type="predicted"/>
<dbReference type="EMBL" id="BGZK01003348">
    <property type="protein sequence ID" value="GBP00312.1"/>
    <property type="molecule type" value="Genomic_DNA"/>
</dbReference>
<keyword evidence="3" id="KW-1185">Reference proteome</keyword>
<feature type="compositionally biased region" description="Polar residues" evidence="1">
    <location>
        <begin position="109"/>
        <end position="127"/>
    </location>
</feature>
<name>A0A4C1SDX9_EUMVA</name>
<feature type="region of interest" description="Disordered" evidence="1">
    <location>
        <begin position="32"/>
        <end position="132"/>
    </location>
</feature>
<evidence type="ECO:0008006" key="4">
    <source>
        <dbReference type="Google" id="ProtNLM"/>
    </source>
</evidence>
<feature type="compositionally biased region" description="Polar residues" evidence="1">
    <location>
        <begin position="63"/>
        <end position="76"/>
    </location>
</feature>
<feature type="region of interest" description="Disordered" evidence="1">
    <location>
        <begin position="192"/>
        <end position="257"/>
    </location>
</feature>
<gene>
    <name evidence="2" type="ORF">EVAR_102321_1</name>
</gene>
<sequence>MQEALRALPGRKDFAVKAGKINNVIFGTSFHATSPSPSLVGKRTASSALSSDDSKYPTRPSEGRTTTRASFNQTDLDSPDKFRGSTGFPDTPQAREVTAAPPAIVGSGVVNNKTTGNRSTAFPQLSRPQYAPTRRGPLCHRCQQYGYADVYCHTQPRCVMHRPTLYKRMHKNEEVRGKALIRIVWQRPQPIIGCPKAPKSNKPNEQNPSIDSPQLTTSTSLSQAKRQEYVAGKALRPVLRSPTRGGGNSSRVPQRNR</sequence>
<organism evidence="2 3">
    <name type="scientific">Eumeta variegata</name>
    <name type="common">Bagworm moth</name>
    <name type="synonym">Eumeta japonica</name>
    <dbReference type="NCBI Taxonomy" id="151549"/>
    <lineage>
        <taxon>Eukaryota</taxon>
        <taxon>Metazoa</taxon>
        <taxon>Ecdysozoa</taxon>
        <taxon>Arthropoda</taxon>
        <taxon>Hexapoda</taxon>
        <taxon>Insecta</taxon>
        <taxon>Pterygota</taxon>
        <taxon>Neoptera</taxon>
        <taxon>Endopterygota</taxon>
        <taxon>Lepidoptera</taxon>
        <taxon>Glossata</taxon>
        <taxon>Ditrysia</taxon>
        <taxon>Tineoidea</taxon>
        <taxon>Psychidae</taxon>
        <taxon>Oiketicinae</taxon>
        <taxon>Eumeta</taxon>
    </lineage>
</organism>
<dbReference type="Proteomes" id="UP000299102">
    <property type="component" value="Unassembled WGS sequence"/>
</dbReference>
<evidence type="ECO:0000313" key="3">
    <source>
        <dbReference type="Proteomes" id="UP000299102"/>
    </source>
</evidence>
<dbReference type="AlphaFoldDB" id="A0A4C1SDX9"/>
<evidence type="ECO:0000256" key="1">
    <source>
        <dbReference type="SAM" id="MobiDB-lite"/>
    </source>
</evidence>
<feature type="compositionally biased region" description="Low complexity" evidence="1">
    <location>
        <begin position="214"/>
        <end position="223"/>
    </location>
</feature>
<protein>
    <recommendedName>
        <fullName evidence="4">Nucleic-acid-binding protein from transposon X-element</fullName>
    </recommendedName>
</protein>